<evidence type="ECO:0000313" key="8">
    <source>
        <dbReference type="Proteomes" id="UP000823046"/>
    </source>
</evidence>
<evidence type="ECO:0000256" key="6">
    <source>
        <dbReference type="SAM" id="MobiDB-lite"/>
    </source>
</evidence>
<dbReference type="InterPro" id="IPR029063">
    <property type="entry name" value="SAM-dependent_MTases_sf"/>
</dbReference>
<dbReference type="GO" id="GO:0032259">
    <property type="term" value="P:methylation"/>
    <property type="evidence" value="ECO:0007669"/>
    <property type="project" value="UniProtKB-KW"/>
</dbReference>
<dbReference type="PANTHER" id="PTHR12303:SF6">
    <property type="entry name" value="CARNOSINE N-METHYLTRANSFERASE"/>
    <property type="match status" value="1"/>
</dbReference>
<evidence type="ECO:0000256" key="5">
    <source>
        <dbReference type="ARBA" id="ARBA00022691"/>
    </source>
</evidence>
<evidence type="ECO:0000256" key="2">
    <source>
        <dbReference type="ARBA" id="ARBA00012003"/>
    </source>
</evidence>
<feature type="compositionally biased region" description="Basic and acidic residues" evidence="6">
    <location>
        <begin position="168"/>
        <end position="181"/>
    </location>
</feature>
<protein>
    <recommendedName>
        <fullName evidence="2">carnosine N-methyltransferase</fullName>
        <ecNumber evidence="2">2.1.1.22</ecNumber>
    </recommendedName>
</protein>
<dbReference type="Gene3D" id="3.40.50.150">
    <property type="entry name" value="Vaccinia Virus protein VP39"/>
    <property type="match status" value="1"/>
</dbReference>
<evidence type="ECO:0000313" key="7">
    <source>
        <dbReference type="EMBL" id="KAF8821269.1"/>
    </source>
</evidence>
<organism evidence="7 8">
    <name type="scientific">Cardiosporidium cionae</name>
    <dbReference type="NCBI Taxonomy" id="476202"/>
    <lineage>
        <taxon>Eukaryota</taxon>
        <taxon>Sar</taxon>
        <taxon>Alveolata</taxon>
        <taxon>Apicomplexa</taxon>
        <taxon>Aconoidasida</taxon>
        <taxon>Nephromycida</taxon>
        <taxon>Cardiosporidium</taxon>
    </lineage>
</organism>
<dbReference type="PANTHER" id="PTHR12303">
    <property type="entry name" value="CARNOSINE N-METHYLTRANSFERASE"/>
    <property type="match status" value="1"/>
</dbReference>
<reference evidence="7 8" key="1">
    <citation type="journal article" date="2020" name="bioRxiv">
        <title>Metabolic contributions of an alphaproteobacterial endosymbiont in the apicomplexan Cardiosporidium cionae.</title>
        <authorList>
            <person name="Hunter E.S."/>
            <person name="Paight C.J."/>
            <person name="Lane C.E."/>
        </authorList>
    </citation>
    <scope>NUCLEOTIDE SEQUENCE [LARGE SCALE GENOMIC DNA]</scope>
    <source>
        <strain evidence="7">ESH_2018</strain>
    </source>
</reference>
<feature type="region of interest" description="Disordered" evidence="6">
    <location>
        <begin position="164"/>
        <end position="225"/>
    </location>
</feature>
<dbReference type="EC" id="2.1.1.22" evidence="2"/>
<feature type="compositionally biased region" description="Basic and acidic residues" evidence="6">
    <location>
        <begin position="188"/>
        <end position="199"/>
    </location>
</feature>
<dbReference type="GO" id="GO:0008168">
    <property type="term" value="F:methyltransferase activity"/>
    <property type="evidence" value="ECO:0007669"/>
    <property type="project" value="UniProtKB-KW"/>
</dbReference>
<dbReference type="Proteomes" id="UP000823046">
    <property type="component" value="Unassembled WGS sequence"/>
</dbReference>
<name>A0ABQ7JBD4_9APIC</name>
<gene>
    <name evidence="7" type="ORF">IE077_002241</name>
</gene>
<keyword evidence="8" id="KW-1185">Reference proteome</keyword>
<dbReference type="Pfam" id="PF07942">
    <property type="entry name" value="CARME"/>
    <property type="match status" value="1"/>
</dbReference>
<accession>A0ABQ7JBD4</accession>
<sequence length="465" mass="53212">MYMIKMNGSRDDSSAPLATPGEDRLNYQKHDTSTNQMPSSYSNHRSYHCYYADEEAFDPSQERLVEDEEEKQHFANICFAFSYYEEDSLRDVARIEQNFQKLPEEDKLLLIEPVESRIQNLKEAIGANQNFIDILLSPQYGENFADLLPSTSFTSEEFAQNLSVDEGNLEHEKREESEKDAPLNGKMDNQDSSKTHECDFETTSMHAPPPRPSSPFSNMHHSPPLSRVRGAMKILPDPIVLERNMSKVRATLRQFVREWSEEGTRERDEAYTPLLKDLDKFLPIENPSKPPRVLCPGCGLGRLPFEVVRKGYGCQGNEFSYFMLLGSNLILNYAIKPKACLIYPFCLSTSNRKRHNDNLKSIRIPDVNPSDHVTADYDFSMSAGEFIEVYGKQKAKWDGVLTCFFIDTAKNILQYIRTIALILRPGGLWANLGPLLYHYAEMANEMSVELSWEEVKCAIRTHADL</sequence>
<evidence type="ECO:0000256" key="4">
    <source>
        <dbReference type="ARBA" id="ARBA00022679"/>
    </source>
</evidence>
<dbReference type="InterPro" id="IPR012901">
    <property type="entry name" value="CARME"/>
</dbReference>
<proteinExistence type="inferred from homology"/>
<keyword evidence="4" id="KW-0808">Transferase</keyword>
<dbReference type="SMART" id="SM01296">
    <property type="entry name" value="N2227"/>
    <property type="match status" value="1"/>
</dbReference>
<dbReference type="EMBL" id="JADAQX010000203">
    <property type="protein sequence ID" value="KAF8821269.1"/>
    <property type="molecule type" value="Genomic_DNA"/>
</dbReference>
<keyword evidence="5" id="KW-0949">S-adenosyl-L-methionine</keyword>
<feature type="region of interest" description="Disordered" evidence="6">
    <location>
        <begin position="1"/>
        <end position="24"/>
    </location>
</feature>
<evidence type="ECO:0000256" key="1">
    <source>
        <dbReference type="ARBA" id="ARBA00010086"/>
    </source>
</evidence>
<comment type="caution">
    <text evidence="7">The sequence shown here is derived from an EMBL/GenBank/DDBJ whole genome shotgun (WGS) entry which is preliminary data.</text>
</comment>
<evidence type="ECO:0000256" key="3">
    <source>
        <dbReference type="ARBA" id="ARBA00022603"/>
    </source>
</evidence>
<comment type="similarity">
    <text evidence="1">Belongs to the carnosine N-methyltransferase family.</text>
</comment>
<keyword evidence="3 7" id="KW-0489">Methyltransferase</keyword>
<dbReference type="SUPFAM" id="SSF53335">
    <property type="entry name" value="S-adenosyl-L-methionine-dependent methyltransferases"/>
    <property type="match status" value="1"/>
</dbReference>